<keyword evidence="4" id="KW-0805">Transcription regulation</keyword>
<protein>
    <submittedName>
        <fullName evidence="7">NusA-like transcription termination signal-binding factor</fullName>
    </submittedName>
</protein>
<keyword evidence="2" id="KW-0963">Cytoplasm</keyword>
<reference evidence="7" key="2">
    <citation type="submission" date="2021-05" db="EMBL/GenBank/DDBJ databases">
        <title>Protein family content uncovers lineage relationships and bacterial pathway maintenance mechanisms in DPANN archaea.</title>
        <authorList>
            <person name="Castelle C.J."/>
            <person name="Meheust R."/>
            <person name="Jaffe A.L."/>
            <person name="Seitz K."/>
            <person name="Gong X."/>
            <person name="Baker B.J."/>
            <person name="Banfield J.F."/>
        </authorList>
    </citation>
    <scope>NUCLEOTIDE SEQUENCE</scope>
    <source>
        <strain evidence="7">RIFCSPHIGHO2_01_FULL_AR10_44_11</strain>
    </source>
</reference>
<dbReference type="InterPro" id="IPR010212">
    <property type="entry name" value="NusA_arc"/>
</dbReference>
<keyword evidence="3 6" id="KW-0694">RNA-binding</keyword>
<dbReference type="InterPro" id="IPR009019">
    <property type="entry name" value="KH_sf_prok-type"/>
</dbReference>
<dbReference type="NCBIfam" id="TIGR01952">
    <property type="entry name" value="nusA_arch"/>
    <property type="match status" value="1"/>
</dbReference>
<dbReference type="InterPro" id="IPR015946">
    <property type="entry name" value="KH_dom-like_a/b"/>
</dbReference>
<dbReference type="PROSITE" id="PS50084">
    <property type="entry name" value="KH_TYPE_1"/>
    <property type="match status" value="1"/>
</dbReference>
<dbReference type="SUPFAM" id="SSF54814">
    <property type="entry name" value="Prokaryotic type KH domain (KH-domain type II)"/>
    <property type="match status" value="1"/>
</dbReference>
<proteinExistence type="predicted"/>
<evidence type="ECO:0000256" key="2">
    <source>
        <dbReference type="ARBA" id="ARBA00022490"/>
    </source>
</evidence>
<evidence type="ECO:0000256" key="3">
    <source>
        <dbReference type="ARBA" id="ARBA00022884"/>
    </source>
</evidence>
<evidence type="ECO:0000256" key="6">
    <source>
        <dbReference type="PROSITE-ProRule" id="PRU00117"/>
    </source>
</evidence>
<dbReference type="Proteomes" id="UP000677687">
    <property type="component" value="Unassembled WGS sequence"/>
</dbReference>
<evidence type="ECO:0000313" key="7">
    <source>
        <dbReference type="EMBL" id="MBS3057345.1"/>
    </source>
</evidence>
<evidence type="ECO:0000256" key="1">
    <source>
        <dbReference type="ARBA" id="ARBA00022472"/>
    </source>
</evidence>
<name>A0A8T4L0F1_9ARCH</name>
<accession>A0A8T4L0F1</accession>
<reference evidence="7" key="1">
    <citation type="submission" date="2021-03" db="EMBL/GenBank/DDBJ databases">
        <authorList>
            <person name="Jaffe A."/>
        </authorList>
    </citation>
    <scope>NUCLEOTIDE SEQUENCE</scope>
    <source>
        <strain evidence="7">RIFCSPHIGHO2_01_FULL_AR10_44_11</strain>
    </source>
</reference>
<dbReference type="Gene3D" id="3.30.300.20">
    <property type="match status" value="1"/>
</dbReference>
<gene>
    <name evidence="7" type="ORF">J4415_01835</name>
</gene>
<comment type="caution">
    <text evidence="7">The sequence shown here is derived from an EMBL/GenBank/DDBJ whole genome shotgun (WGS) entry which is preliminary data.</text>
</comment>
<keyword evidence="5" id="KW-0804">Transcription</keyword>
<dbReference type="GO" id="GO:0003723">
    <property type="term" value="F:RNA binding"/>
    <property type="evidence" value="ECO:0007669"/>
    <property type="project" value="UniProtKB-UniRule"/>
</dbReference>
<dbReference type="EMBL" id="JAGVWD010000023">
    <property type="protein sequence ID" value="MBS3057345.1"/>
    <property type="molecule type" value="Genomic_DNA"/>
</dbReference>
<dbReference type="AlphaFoldDB" id="A0A8T4L0F1"/>
<evidence type="ECO:0000313" key="8">
    <source>
        <dbReference type="Proteomes" id="UP000677687"/>
    </source>
</evidence>
<keyword evidence="1" id="KW-0806">Transcription termination</keyword>
<evidence type="ECO:0000256" key="4">
    <source>
        <dbReference type="ARBA" id="ARBA00023015"/>
    </source>
</evidence>
<evidence type="ECO:0000256" key="5">
    <source>
        <dbReference type="ARBA" id="ARBA00023163"/>
    </source>
</evidence>
<sequence>MKLGNAEILYINALSNVCGTNAKSCMIEGDSIIFLVKEDEIGKTIGKHGCNISALSRKLGKKIEVFAFAENAGAFVRKAFPKISFQGFEEADSESGKKILLAMLDSENKRALLGEGRKLKRIKDVARSNYNIDDIIIKQVI</sequence>
<organism evidence="7 8">
    <name type="scientific">Candidatus Iainarchaeum sp</name>
    <dbReference type="NCBI Taxonomy" id="3101447"/>
    <lineage>
        <taxon>Archaea</taxon>
        <taxon>Candidatus Iainarchaeota</taxon>
        <taxon>Candidatus Iainarchaeia</taxon>
        <taxon>Candidatus Iainarchaeales</taxon>
        <taxon>Candidatus Iainarchaeaceae</taxon>
        <taxon>Candidatus Iainarchaeum</taxon>
    </lineage>
</organism>
<dbReference type="GO" id="GO:0006353">
    <property type="term" value="P:DNA-templated transcription termination"/>
    <property type="evidence" value="ECO:0007669"/>
    <property type="project" value="UniProtKB-KW"/>
</dbReference>